<organism evidence="13 14">
    <name type="scientific">Candidatus Phytoplasma australasiaticum subsp. australasiaticum</name>
    <dbReference type="NCBI Taxonomy" id="2832407"/>
    <lineage>
        <taxon>Bacteria</taxon>
        <taxon>Bacillati</taxon>
        <taxon>Mycoplasmatota</taxon>
        <taxon>Mollicutes</taxon>
        <taxon>Acholeplasmatales</taxon>
        <taxon>Acholeplasmataceae</taxon>
        <taxon>Candidatus Phytoplasma</taxon>
        <taxon>16SrII (Peanut WB group)</taxon>
        <taxon>Candidatus Phytoplasma australasiaticum</taxon>
    </lineage>
</organism>
<dbReference type="InterPro" id="IPR002218">
    <property type="entry name" value="MnmG-rel"/>
</dbReference>
<dbReference type="RefSeq" id="WP_213680252.1">
    <property type="nucleotide sequence ID" value="NZ_JALQCT010000002.1"/>
</dbReference>
<dbReference type="NCBIfam" id="TIGR00136">
    <property type="entry name" value="mnmG_gidA"/>
    <property type="match status" value="1"/>
</dbReference>
<dbReference type="HAMAP" id="MF_00129">
    <property type="entry name" value="MnmG_GidA"/>
    <property type="match status" value="1"/>
</dbReference>
<dbReference type="GO" id="GO:0005829">
    <property type="term" value="C:cytosol"/>
    <property type="evidence" value="ECO:0007669"/>
    <property type="project" value="TreeGrafter"/>
</dbReference>
<dbReference type="SUPFAM" id="SSF51905">
    <property type="entry name" value="FAD/NAD(P)-binding domain"/>
    <property type="match status" value="1"/>
</dbReference>
<dbReference type="InterPro" id="IPR040131">
    <property type="entry name" value="MnmG_N"/>
</dbReference>
<keyword evidence="6 11" id="KW-0819">tRNA processing</keyword>
<evidence type="ECO:0000256" key="5">
    <source>
        <dbReference type="ARBA" id="ARBA00022630"/>
    </source>
</evidence>
<dbReference type="InterPro" id="IPR020595">
    <property type="entry name" value="MnmG-rel_CS"/>
</dbReference>
<keyword evidence="8 11" id="KW-0520">NAD</keyword>
<dbReference type="AlphaFoldDB" id="A0A9K3SU48"/>
<evidence type="ECO:0000256" key="11">
    <source>
        <dbReference type="HAMAP-Rule" id="MF_00129"/>
    </source>
</evidence>
<dbReference type="Pfam" id="PF13932">
    <property type="entry name" value="SAM_GIDA_C"/>
    <property type="match status" value="1"/>
</dbReference>
<evidence type="ECO:0000256" key="10">
    <source>
        <dbReference type="ARBA" id="ARBA00031800"/>
    </source>
</evidence>
<evidence type="ECO:0000256" key="9">
    <source>
        <dbReference type="ARBA" id="ARBA00025948"/>
    </source>
</evidence>
<evidence type="ECO:0000313" key="13">
    <source>
        <dbReference type="EMBL" id="MDO8054336.1"/>
    </source>
</evidence>
<dbReference type="FunFam" id="3.50.50.60:FF:000002">
    <property type="entry name" value="tRNA uridine 5-carboxymethylaminomethyl modification enzyme MnmG"/>
    <property type="match status" value="1"/>
</dbReference>
<feature type="binding site" evidence="11">
    <location>
        <position position="179"/>
    </location>
    <ligand>
        <name>FAD</name>
        <dbReference type="ChEBI" id="CHEBI:57692"/>
    </ligand>
</feature>
<evidence type="ECO:0000256" key="1">
    <source>
        <dbReference type="ARBA" id="ARBA00001974"/>
    </source>
</evidence>
<dbReference type="PROSITE" id="PS01280">
    <property type="entry name" value="GIDA_1"/>
    <property type="match status" value="1"/>
</dbReference>
<accession>A0A9K3SU48</accession>
<comment type="similarity">
    <text evidence="3 11">Belongs to the MnmG family.</text>
</comment>
<feature type="binding site" evidence="11">
    <location>
        <position position="369"/>
    </location>
    <ligand>
        <name>FAD</name>
        <dbReference type="ChEBI" id="CHEBI:57692"/>
    </ligand>
</feature>
<dbReference type="Gene3D" id="3.50.50.60">
    <property type="entry name" value="FAD/NAD(P)-binding domain"/>
    <property type="match status" value="2"/>
</dbReference>
<dbReference type="Proteomes" id="UP001170651">
    <property type="component" value="Unassembled WGS sequence"/>
</dbReference>
<comment type="cofactor">
    <cofactor evidence="1 11">
        <name>FAD</name>
        <dbReference type="ChEBI" id="CHEBI:57692"/>
    </cofactor>
</comment>
<dbReference type="Pfam" id="PF01134">
    <property type="entry name" value="GIDA"/>
    <property type="match status" value="1"/>
</dbReference>
<dbReference type="GO" id="GO:0002098">
    <property type="term" value="P:tRNA wobble uridine modification"/>
    <property type="evidence" value="ECO:0007669"/>
    <property type="project" value="InterPro"/>
</dbReference>
<proteinExistence type="inferred from homology"/>
<evidence type="ECO:0000313" key="14">
    <source>
        <dbReference type="Proteomes" id="UP001170651"/>
    </source>
</evidence>
<keyword evidence="14" id="KW-1185">Reference proteome</keyword>
<evidence type="ECO:0000256" key="6">
    <source>
        <dbReference type="ARBA" id="ARBA00022694"/>
    </source>
</evidence>
<dbReference type="GO" id="GO:0050660">
    <property type="term" value="F:flavin adenine dinucleotide binding"/>
    <property type="evidence" value="ECO:0007669"/>
    <property type="project" value="UniProtKB-UniRule"/>
</dbReference>
<dbReference type="InterPro" id="IPR049312">
    <property type="entry name" value="GIDA_C_N"/>
</dbReference>
<name>A0A9K3SU48_9MOLU</name>
<feature type="binding site" evidence="11">
    <location>
        <begin position="272"/>
        <end position="286"/>
    </location>
    <ligand>
        <name>NAD(+)</name>
        <dbReference type="ChEBI" id="CHEBI:57540"/>
    </ligand>
</feature>
<comment type="subcellular location">
    <subcellularLocation>
        <location evidence="11">Cytoplasm</location>
    </subcellularLocation>
</comment>
<dbReference type="GO" id="GO:0030488">
    <property type="term" value="P:tRNA methylation"/>
    <property type="evidence" value="ECO:0007669"/>
    <property type="project" value="TreeGrafter"/>
</dbReference>
<comment type="function">
    <text evidence="2 11">NAD-binding protein involved in the addition of a carboxymethylaminomethyl (cmnm) group at the wobble position (U34) of certain tRNAs, forming tRNA-cmnm(5)s(2)U34.</text>
</comment>
<dbReference type="InterPro" id="IPR004416">
    <property type="entry name" value="MnmG"/>
</dbReference>
<evidence type="ECO:0000256" key="4">
    <source>
        <dbReference type="ARBA" id="ARBA00020461"/>
    </source>
</evidence>
<dbReference type="PROSITE" id="PS01281">
    <property type="entry name" value="GIDA_2"/>
    <property type="match status" value="1"/>
</dbReference>
<evidence type="ECO:0000256" key="3">
    <source>
        <dbReference type="ARBA" id="ARBA00007653"/>
    </source>
</evidence>
<comment type="subunit">
    <text evidence="9 11">Homodimer. Heterotetramer of two MnmE and two MnmG subunits.</text>
</comment>
<feature type="binding site" evidence="11">
    <location>
        <position position="122"/>
    </location>
    <ligand>
        <name>FAD</name>
        <dbReference type="ChEBI" id="CHEBI:57692"/>
    </ligand>
</feature>
<evidence type="ECO:0000259" key="12">
    <source>
        <dbReference type="SMART" id="SM01228"/>
    </source>
</evidence>
<dbReference type="InterPro" id="IPR047001">
    <property type="entry name" value="MnmG_C_subdom"/>
</dbReference>
<keyword evidence="7 11" id="KW-0274">FAD</keyword>
<dbReference type="FunFam" id="1.10.150.570:FF:000001">
    <property type="entry name" value="tRNA uridine 5-carboxymethylaminomethyl modification enzyme MnmG"/>
    <property type="match status" value="1"/>
</dbReference>
<comment type="caution">
    <text evidence="13">The sequence shown here is derived from an EMBL/GenBank/DDBJ whole genome shotgun (WGS) entry which is preliminary data.</text>
</comment>
<keyword evidence="11" id="KW-0963">Cytoplasm</keyword>
<dbReference type="InterPro" id="IPR026904">
    <property type="entry name" value="MnmG_C"/>
</dbReference>
<dbReference type="Gene3D" id="1.10.150.570">
    <property type="entry name" value="GidA associated domain, C-terminal subdomain"/>
    <property type="match status" value="1"/>
</dbReference>
<keyword evidence="5 11" id="KW-0285">Flavoprotein</keyword>
<dbReference type="InterPro" id="IPR044920">
    <property type="entry name" value="MnmG_C_subdom_sf"/>
</dbReference>
<reference evidence="13 14" key="1">
    <citation type="journal article" date="2023" name="Int. J. Syst. Evol. Microbiol.">
        <title>The observation of taxonomic boundaries for the 16SrII and 16SrXXV phytoplasmas using genome-based delimitation.</title>
        <authorList>
            <person name="Rodrigues Jardim B."/>
            <person name="Tran-Nguyen L.T.T."/>
            <person name="Gambley C."/>
            <person name="Al-Sadi A.M."/>
            <person name="Al-Subhi A.M."/>
            <person name="Foissac X."/>
            <person name="Salar P."/>
            <person name="Cai H."/>
            <person name="Yang J.Y."/>
            <person name="Davis R."/>
            <person name="Jones L."/>
            <person name="Rodoni B."/>
            <person name="Constable F.E."/>
        </authorList>
    </citation>
    <scope>NUCLEOTIDE SEQUENCE [LARGE SCALE GENOMIC DNA]</scope>
    <source>
        <strain evidence="13">BAWM-OMN-P26</strain>
    </source>
</reference>
<dbReference type="SMART" id="SM01228">
    <property type="entry name" value="GIDA_assoc_3"/>
    <property type="match status" value="1"/>
</dbReference>
<dbReference type="Gene3D" id="1.10.10.1800">
    <property type="entry name" value="tRNA uridine 5-carboxymethylaminomethyl modification enzyme MnmG/GidA"/>
    <property type="match status" value="1"/>
</dbReference>
<gene>
    <name evidence="11 13" type="primary">mnmG</name>
    <name evidence="11" type="synonym">gidA</name>
    <name evidence="13" type="ORF">OC696_00400</name>
</gene>
<dbReference type="PANTHER" id="PTHR11806">
    <property type="entry name" value="GLUCOSE INHIBITED DIVISION PROTEIN A"/>
    <property type="match status" value="1"/>
</dbReference>
<evidence type="ECO:0000256" key="2">
    <source>
        <dbReference type="ARBA" id="ARBA00003717"/>
    </source>
</evidence>
<protein>
    <recommendedName>
        <fullName evidence="4 11">tRNA uridine 5-carboxymethylaminomethyl modification enzyme MnmG</fullName>
    </recommendedName>
    <alternativeName>
        <fullName evidence="10 11">Glucose-inhibited division protein A</fullName>
    </alternativeName>
</protein>
<sequence>MKYYQSIVVGGGHAGVEAALALAKQSHKTLLITGNLQQIASLPCNPSIGGPAKGVVVREIDALGGIMGKAADICQIQMKMLNTSKGPAVRSLRAQIDKIKYPMFILETLKKTLNLTLMEALVEHLIIPENDLCVKGVKLTNGEVIYSDIVILTTGTYLTSKILIGSQVINSGPNKAPTTYNISKQLIKFGMEVIRLKTGTPPRVHKDTIDYTQTVEQSGDKVLQTFSSPPVIDNLGVQKLCFLTHTNENTHQLIRQNLHKSAMYSGYVCSSGPRYCPSIEDKIVRFYDKNRHQLFIEPESLLSDEMYLQGLSMSMPSEVQEKILKTIPAFSKAKIIKYAYAIEYDAFNPNQLFHTLESKKIKNLFLAGQINGTSGYEEAACQGLIAGINAALKLQNKSPFILKRNEAYIGVLIDDLINKGTYEPYRLLTSRAEFRLLLRHDNADLRLMPYGFKFGLIDHKTFDWLKNKQMQINYLKEKLHNFYLDADSLYKFNINSDSRRISLYQLLKRSDLKEDILNNFFESQYSVDVLEQVGIQIKYEDYILKSEKEVKKNSHLEEKVIPNNIDYKIIKNLSQEAKEKLTKIKPFNIAQASRISGVNPVDINILLIYLQKYSDSHV</sequence>
<dbReference type="PANTHER" id="PTHR11806:SF0">
    <property type="entry name" value="PROTEIN MTO1 HOMOLOG, MITOCHONDRIAL"/>
    <property type="match status" value="1"/>
</dbReference>
<dbReference type="Pfam" id="PF21680">
    <property type="entry name" value="GIDA_C_1st"/>
    <property type="match status" value="1"/>
</dbReference>
<feature type="domain" description="tRNA uridine 5-carboxymethylaminomethyl modification enzyme C-terminal subdomain" evidence="12">
    <location>
        <begin position="537"/>
        <end position="608"/>
    </location>
</feature>
<dbReference type="InterPro" id="IPR036188">
    <property type="entry name" value="FAD/NAD-bd_sf"/>
</dbReference>
<evidence type="ECO:0000256" key="7">
    <source>
        <dbReference type="ARBA" id="ARBA00022827"/>
    </source>
</evidence>
<dbReference type="EMBL" id="JAOSIW010000001">
    <property type="protein sequence ID" value="MDO8054336.1"/>
    <property type="molecule type" value="Genomic_DNA"/>
</dbReference>
<evidence type="ECO:0000256" key="8">
    <source>
        <dbReference type="ARBA" id="ARBA00023027"/>
    </source>
</evidence>
<feature type="binding site" evidence="11">
    <location>
        <begin position="10"/>
        <end position="15"/>
    </location>
    <ligand>
        <name>FAD</name>
        <dbReference type="ChEBI" id="CHEBI:57692"/>
    </ligand>
</feature>